<evidence type="ECO:0000313" key="3">
    <source>
        <dbReference type="Proteomes" id="UP000014977"/>
    </source>
</evidence>
<comment type="caution">
    <text evidence="2">The sequence shown here is derived from an EMBL/GenBank/DDBJ whole genome shotgun (WGS) entry which is preliminary data.</text>
</comment>
<organism evidence="2 3">
    <name type="scientific">Desulfococcus multivorans DSM 2059</name>
    <dbReference type="NCBI Taxonomy" id="1121405"/>
    <lineage>
        <taxon>Bacteria</taxon>
        <taxon>Pseudomonadati</taxon>
        <taxon>Thermodesulfobacteriota</taxon>
        <taxon>Desulfobacteria</taxon>
        <taxon>Desulfobacterales</taxon>
        <taxon>Desulfococcaceae</taxon>
        <taxon>Desulfococcus</taxon>
    </lineage>
</organism>
<name>S7TC02_DESML</name>
<dbReference type="Proteomes" id="UP000014977">
    <property type="component" value="Unassembled WGS sequence"/>
</dbReference>
<evidence type="ECO:0000256" key="1">
    <source>
        <dbReference type="SAM" id="Phobius"/>
    </source>
</evidence>
<dbReference type="STRING" id="897.B2D07_13650"/>
<sequence length="205" mass="22411">MNRCEGLTAGLPTHILINYAAIFSEDSGPVVRDRLWGAMMKRITVMVGIGMGIVLAAIALHGCLSFSRGVGQTVAPELRLPLQEGGPYTGAWVARDLVFYYEYVRQGGDLTVKGTVEFRGGVSNFPVIQTFYLETYYLNAAGQVIAVGRLYNSGWGKALEPLRFIRRRAIPPEAVGWAIGYSGRAIDNGPAGESADWSFWDTPFK</sequence>
<keyword evidence="1" id="KW-0472">Membrane</keyword>
<accession>S7TC02</accession>
<keyword evidence="1" id="KW-1133">Transmembrane helix</keyword>
<keyword evidence="1" id="KW-0812">Transmembrane</keyword>
<reference evidence="2 3" key="1">
    <citation type="journal article" date="2013" name="Genome Announc.">
        <title>Draft genome sequences for three mercury-methylating, sulfate-reducing bacteria.</title>
        <authorList>
            <person name="Brown S.D."/>
            <person name="Hurt R.A.Jr."/>
            <person name="Gilmour C.C."/>
            <person name="Elias D.A."/>
        </authorList>
    </citation>
    <scope>NUCLEOTIDE SEQUENCE [LARGE SCALE GENOMIC DNA]</scope>
    <source>
        <strain evidence="2 3">DSM 2059</strain>
    </source>
</reference>
<proteinExistence type="predicted"/>
<evidence type="ECO:0000313" key="2">
    <source>
        <dbReference type="EMBL" id="EPR34151.1"/>
    </source>
</evidence>
<feature type="transmembrane region" description="Helical" evidence="1">
    <location>
        <begin position="43"/>
        <end position="62"/>
    </location>
</feature>
<dbReference type="EMBL" id="ATHJ01000119">
    <property type="protein sequence ID" value="EPR34151.1"/>
    <property type="molecule type" value="Genomic_DNA"/>
</dbReference>
<gene>
    <name evidence="2" type="ORF">dsmv_3363</name>
</gene>
<dbReference type="AlphaFoldDB" id="S7TC02"/>
<dbReference type="eggNOG" id="ENOG50334EX">
    <property type="taxonomic scope" value="Bacteria"/>
</dbReference>
<protein>
    <submittedName>
        <fullName evidence="2">Uncharacterized protein</fullName>
    </submittedName>
</protein>
<keyword evidence="3" id="KW-1185">Reference proteome</keyword>